<gene>
    <name evidence="2" type="ORF">GPX89_03835</name>
</gene>
<feature type="signal peptide" evidence="1">
    <location>
        <begin position="1"/>
        <end position="23"/>
    </location>
</feature>
<feature type="chain" id="PRO_5029801348" evidence="1">
    <location>
        <begin position="24"/>
        <end position="73"/>
    </location>
</feature>
<accession>A0A7K1UPU8</accession>
<sequence>MRTLLASAAVAGALIAGIGPAAADVPTATQIVGSSDLASGSASAPGSASSAGGGIWNFLCSLGPCSYTPLTVH</sequence>
<protein>
    <submittedName>
        <fullName evidence="2">Uncharacterized protein</fullName>
    </submittedName>
</protein>
<keyword evidence="3" id="KW-1185">Reference proteome</keyword>
<dbReference type="RefSeq" id="WP_157355142.1">
    <property type="nucleotide sequence ID" value="NZ_WRPP01000001.1"/>
</dbReference>
<dbReference type="AlphaFoldDB" id="A0A7K1UPU8"/>
<dbReference type="Proteomes" id="UP000466794">
    <property type="component" value="Unassembled WGS sequence"/>
</dbReference>
<dbReference type="EMBL" id="WRPP01000001">
    <property type="protein sequence ID" value="MVU76373.1"/>
    <property type="molecule type" value="Genomic_DNA"/>
</dbReference>
<evidence type="ECO:0000313" key="2">
    <source>
        <dbReference type="EMBL" id="MVU76373.1"/>
    </source>
</evidence>
<organism evidence="2 3">
    <name type="scientific">Nocardia terrae</name>
    <dbReference type="NCBI Taxonomy" id="2675851"/>
    <lineage>
        <taxon>Bacteria</taxon>
        <taxon>Bacillati</taxon>
        <taxon>Actinomycetota</taxon>
        <taxon>Actinomycetes</taxon>
        <taxon>Mycobacteriales</taxon>
        <taxon>Nocardiaceae</taxon>
        <taxon>Nocardia</taxon>
    </lineage>
</organism>
<evidence type="ECO:0000313" key="3">
    <source>
        <dbReference type="Proteomes" id="UP000466794"/>
    </source>
</evidence>
<name>A0A7K1UPU8_9NOCA</name>
<keyword evidence="1" id="KW-0732">Signal</keyword>
<proteinExistence type="predicted"/>
<comment type="caution">
    <text evidence="2">The sequence shown here is derived from an EMBL/GenBank/DDBJ whole genome shotgun (WGS) entry which is preliminary data.</text>
</comment>
<reference evidence="2 3" key="1">
    <citation type="submission" date="2019-12" db="EMBL/GenBank/DDBJ databases">
        <title>Nocardia sp. nov. ET3-3 isolated from soil.</title>
        <authorList>
            <person name="Kanchanasin P."/>
            <person name="Tanasupawat S."/>
            <person name="Yuki M."/>
            <person name="Kudo T."/>
        </authorList>
    </citation>
    <scope>NUCLEOTIDE SEQUENCE [LARGE SCALE GENOMIC DNA]</scope>
    <source>
        <strain evidence="2 3">ET3-3</strain>
    </source>
</reference>
<evidence type="ECO:0000256" key="1">
    <source>
        <dbReference type="SAM" id="SignalP"/>
    </source>
</evidence>